<dbReference type="PANTHER" id="PTHR34409">
    <property type="entry name" value="SET DOMAIN-CONTAINING PROTEIN"/>
    <property type="match status" value="1"/>
</dbReference>
<dbReference type="Pfam" id="PF20681">
    <property type="entry name" value="DUF6818"/>
    <property type="match status" value="1"/>
</dbReference>
<sequence>MSYKYSPTTQNNSEKKKTPAATQEAPFITQRKPGHAKGAQGYSTADWVKLVKVVKYFLPLVSQEWAKVQERYNSVYASKNNKAMRKPDSIQNKFCTLVNQFMPMGNPHCELHIRDAKETQKLINNCASVLALNDQDNEDKYNGFGAPVAISIADIEDSQEIGMDDSQLSGWKNTQTAANNDDSKSAENKDDNDSKDNDNNANLNCTTGDKMISLEYAPQIVTRSSCGHTTGIRDEQRTMTQLTHGCHKYQPNGC</sequence>
<keyword evidence="4" id="KW-1185">Reference proteome</keyword>
<gene>
    <name evidence="3" type="ORF">PCANC_04959</name>
</gene>
<proteinExistence type="predicted"/>
<protein>
    <recommendedName>
        <fullName evidence="2">DUF6818 domain-containing protein</fullName>
    </recommendedName>
</protein>
<dbReference type="OrthoDB" id="2499380at2759"/>
<feature type="domain" description="DUF6818" evidence="2">
    <location>
        <begin position="59"/>
        <end position="137"/>
    </location>
</feature>
<evidence type="ECO:0000259" key="2">
    <source>
        <dbReference type="Pfam" id="PF20681"/>
    </source>
</evidence>
<dbReference type="EMBL" id="PGCJ01000783">
    <property type="protein sequence ID" value="PLW21464.1"/>
    <property type="molecule type" value="Genomic_DNA"/>
</dbReference>
<dbReference type="Proteomes" id="UP000235388">
    <property type="component" value="Unassembled WGS sequence"/>
</dbReference>
<organism evidence="3 4">
    <name type="scientific">Puccinia coronata f. sp. avenae</name>
    <dbReference type="NCBI Taxonomy" id="200324"/>
    <lineage>
        <taxon>Eukaryota</taxon>
        <taxon>Fungi</taxon>
        <taxon>Dikarya</taxon>
        <taxon>Basidiomycota</taxon>
        <taxon>Pucciniomycotina</taxon>
        <taxon>Pucciniomycetes</taxon>
        <taxon>Pucciniales</taxon>
        <taxon>Pucciniaceae</taxon>
        <taxon>Puccinia</taxon>
    </lineage>
</organism>
<evidence type="ECO:0000256" key="1">
    <source>
        <dbReference type="SAM" id="MobiDB-lite"/>
    </source>
</evidence>
<name>A0A2N5T7I6_9BASI</name>
<feature type="compositionally biased region" description="Polar residues" evidence="1">
    <location>
        <begin position="1"/>
        <end position="12"/>
    </location>
</feature>
<dbReference type="PANTHER" id="PTHR34409:SF1">
    <property type="entry name" value="MYB-LIKE DOMAIN-CONTAINING PROTEIN"/>
    <property type="match status" value="1"/>
</dbReference>
<feature type="region of interest" description="Disordered" evidence="1">
    <location>
        <begin position="1"/>
        <end position="36"/>
    </location>
</feature>
<dbReference type="AlphaFoldDB" id="A0A2N5T7I6"/>
<feature type="compositionally biased region" description="Polar residues" evidence="1">
    <location>
        <begin position="166"/>
        <end position="178"/>
    </location>
</feature>
<comment type="caution">
    <text evidence="3">The sequence shown here is derived from an EMBL/GenBank/DDBJ whole genome shotgun (WGS) entry which is preliminary data.</text>
</comment>
<accession>A0A2N5T7I6</accession>
<feature type="compositionally biased region" description="Basic and acidic residues" evidence="1">
    <location>
        <begin position="181"/>
        <end position="198"/>
    </location>
</feature>
<reference evidence="3 4" key="1">
    <citation type="submission" date="2017-11" db="EMBL/GenBank/DDBJ databases">
        <title>De novo assembly and phasing of dikaryotic genomes from two isolates of Puccinia coronata f. sp. avenae, the causal agent of oat crown rust.</title>
        <authorList>
            <person name="Miller M.E."/>
            <person name="Zhang Y."/>
            <person name="Omidvar V."/>
            <person name="Sperschneider J."/>
            <person name="Schwessinger B."/>
            <person name="Raley C."/>
            <person name="Palmer J.M."/>
            <person name="Garnica D."/>
            <person name="Upadhyaya N."/>
            <person name="Rathjen J."/>
            <person name="Taylor J.M."/>
            <person name="Park R.F."/>
            <person name="Dodds P.N."/>
            <person name="Hirsch C.D."/>
            <person name="Kianian S.F."/>
            <person name="Figueroa M."/>
        </authorList>
    </citation>
    <scope>NUCLEOTIDE SEQUENCE [LARGE SCALE GENOMIC DNA]</scope>
    <source>
        <strain evidence="3">12NC29</strain>
    </source>
</reference>
<feature type="region of interest" description="Disordered" evidence="1">
    <location>
        <begin position="165"/>
        <end position="204"/>
    </location>
</feature>
<evidence type="ECO:0000313" key="4">
    <source>
        <dbReference type="Proteomes" id="UP000235388"/>
    </source>
</evidence>
<evidence type="ECO:0000313" key="3">
    <source>
        <dbReference type="EMBL" id="PLW21464.1"/>
    </source>
</evidence>
<dbReference type="InterPro" id="IPR049203">
    <property type="entry name" value="DUF6818"/>
</dbReference>